<evidence type="ECO:0000313" key="2">
    <source>
        <dbReference type="EMBL" id="ANU08832.1"/>
    </source>
</evidence>
<gene>
    <name evidence="2" type="ORF">A6F65_02554</name>
</gene>
<dbReference type="STRING" id="645517.A6F65_02554"/>
<sequence>MTLTETQSAPRPNGWRIAMWGVLLALLSLPALMMQLSGEWAWTAIDFILAAILLGFLGLGGELAMRIGRPGPARIGIALAALTAFLTLWSNAAVGIIGAEGEAVNIWFTASTLLGILASALVRLRANAMRWIAAALSLVPSIAGLQAEATMPGHGVEWGILAVLTLMWVVASLCFARAAKP</sequence>
<feature type="transmembrane region" description="Helical" evidence="1">
    <location>
        <begin position="104"/>
        <end position="122"/>
    </location>
</feature>
<dbReference type="Proteomes" id="UP000092698">
    <property type="component" value="Chromosome"/>
</dbReference>
<name>A0A1C7DBS2_9SPHN</name>
<accession>A0A1C7DBS2</accession>
<keyword evidence="1" id="KW-0472">Membrane</keyword>
<dbReference type="OrthoDB" id="9813621at2"/>
<proteinExistence type="predicted"/>
<dbReference type="AlphaFoldDB" id="A0A1C7DBS2"/>
<protein>
    <submittedName>
        <fullName evidence="2">Uncharacterized protein</fullName>
    </submittedName>
</protein>
<feature type="transmembrane region" description="Helical" evidence="1">
    <location>
        <begin position="40"/>
        <end position="63"/>
    </location>
</feature>
<feature type="transmembrane region" description="Helical" evidence="1">
    <location>
        <begin position="158"/>
        <end position="179"/>
    </location>
</feature>
<keyword evidence="1" id="KW-0812">Transmembrane</keyword>
<dbReference type="RefSeq" id="WP_067789545.1">
    <property type="nucleotide sequence ID" value="NZ_CP016545.1"/>
</dbReference>
<evidence type="ECO:0000313" key="3">
    <source>
        <dbReference type="Proteomes" id="UP000092698"/>
    </source>
</evidence>
<organism evidence="2 3">
    <name type="scientific">Paraurantiacibacter namhicola</name>
    <dbReference type="NCBI Taxonomy" id="645517"/>
    <lineage>
        <taxon>Bacteria</taxon>
        <taxon>Pseudomonadati</taxon>
        <taxon>Pseudomonadota</taxon>
        <taxon>Alphaproteobacteria</taxon>
        <taxon>Sphingomonadales</taxon>
        <taxon>Erythrobacteraceae</taxon>
        <taxon>Paraurantiacibacter</taxon>
    </lineage>
</organism>
<reference evidence="2 3" key="1">
    <citation type="submission" date="2016-07" db="EMBL/GenBank/DDBJ databases">
        <title>Complete genome sequence of Altererythrobacter namhicola JCM 16345T, containing esterase-encoding genes.</title>
        <authorList>
            <person name="Cheng H."/>
            <person name="Wu Y.-H."/>
            <person name="Jian S.-L."/>
            <person name="Huo Y.-Y."/>
            <person name="Wang C.-S."/>
            <person name="Xu X.-W."/>
        </authorList>
    </citation>
    <scope>NUCLEOTIDE SEQUENCE [LARGE SCALE GENOMIC DNA]</scope>
    <source>
        <strain evidence="2 3">JCM 16345</strain>
    </source>
</reference>
<feature type="transmembrane region" description="Helical" evidence="1">
    <location>
        <begin position="129"/>
        <end position="146"/>
    </location>
</feature>
<feature type="transmembrane region" description="Helical" evidence="1">
    <location>
        <begin position="75"/>
        <end position="98"/>
    </location>
</feature>
<feature type="transmembrane region" description="Helical" evidence="1">
    <location>
        <begin position="17"/>
        <end position="34"/>
    </location>
</feature>
<evidence type="ECO:0000256" key="1">
    <source>
        <dbReference type="SAM" id="Phobius"/>
    </source>
</evidence>
<keyword evidence="1" id="KW-1133">Transmembrane helix</keyword>
<dbReference type="KEGG" id="anh:A6F65_02554"/>
<dbReference type="EMBL" id="CP016545">
    <property type="protein sequence ID" value="ANU08832.1"/>
    <property type="molecule type" value="Genomic_DNA"/>
</dbReference>
<keyword evidence="3" id="KW-1185">Reference proteome</keyword>